<comment type="caution">
    <text evidence="1">The sequence shown here is derived from an EMBL/GenBank/DDBJ whole genome shotgun (WGS) entry which is preliminary data.</text>
</comment>
<sequence length="62" mass="7053">MKLLGLLGALSHQAMPFHTCLIHDEAGLRLCRAGQAAVITSPNDKFSRYFGKFSRYVRRFVR</sequence>
<evidence type="ECO:0000313" key="2">
    <source>
        <dbReference type="Proteomes" id="UP000078486"/>
    </source>
</evidence>
<dbReference type="AlphaFoldDB" id="A0A178INY1"/>
<reference evidence="1 2" key="1">
    <citation type="submission" date="2016-01" db="EMBL/GenBank/DDBJ databases">
        <title>High potential of lignocellulose degradation of a new Verrucomicrobia species.</title>
        <authorList>
            <person name="Wang Y."/>
            <person name="Shi Y."/>
            <person name="Qiu Z."/>
            <person name="Liu S."/>
            <person name="Yang H."/>
        </authorList>
    </citation>
    <scope>NUCLEOTIDE SEQUENCE [LARGE SCALE GENOMIC DNA]</scope>
    <source>
        <strain evidence="1 2">TSB47</strain>
    </source>
</reference>
<dbReference type="Proteomes" id="UP000078486">
    <property type="component" value="Unassembled WGS sequence"/>
</dbReference>
<protein>
    <submittedName>
        <fullName evidence="1">Uncharacterized protein</fullName>
    </submittedName>
</protein>
<proteinExistence type="predicted"/>
<dbReference type="STRING" id="1184151.AW736_05305"/>
<keyword evidence="2" id="KW-1185">Reference proteome</keyword>
<accession>A0A178INY1</accession>
<dbReference type="EMBL" id="LRRQ01000042">
    <property type="protein sequence ID" value="OAM91047.1"/>
    <property type="molecule type" value="Genomic_DNA"/>
</dbReference>
<gene>
    <name evidence="1" type="ORF">AW736_05305</name>
</gene>
<organism evidence="1 2">
    <name type="scientific">Termitidicoccus mucosus</name>
    <dbReference type="NCBI Taxonomy" id="1184151"/>
    <lineage>
        <taxon>Bacteria</taxon>
        <taxon>Pseudomonadati</taxon>
        <taxon>Verrucomicrobiota</taxon>
        <taxon>Opitutia</taxon>
        <taxon>Opitutales</taxon>
        <taxon>Opitutaceae</taxon>
        <taxon>Termitidicoccus</taxon>
    </lineage>
</organism>
<evidence type="ECO:0000313" key="1">
    <source>
        <dbReference type="EMBL" id="OAM91047.1"/>
    </source>
</evidence>
<name>A0A178INY1_9BACT</name>